<protein>
    <submittedName>
        <fullName evidence="1">Uncharacterized protein</fullName>
    </submittedName>
</protein>
<dbReference type="EMBL" id="GGEC01006624">
    <property type="protein sequence ID" value="MBW87107.1"/>
    <property type="molecule type" value="Transcribed_RNA"/>
</dbReference>
<organism evidence="1">
    <name type="scientific">Rhizophora mucronata</name>
    <name type="common">Asiatic mangrove</name>
    <dbReference type="NCBI Taxonomy" id="61149"/>
    <lineage>
        <taxon>Eukaryota</taxon>
        <taxon>Viridiplantae</taxon>
        <taxon>Streptophyta</taxon>
        <taxon>Embryophyta</taxon>
        <taxon>Tracheophyta</taxon>
        <taxon>Spermatophyta</taxon>
        <taxon>Magnoliopsida</taxon>
        <taxon>eudicotyledons</taxon>
        <taxon>Gunneridae</taxon>
        <taxon>Pentapetalae</taxon>
        <taxon>rosids</taxon>
        <taxon>fabids</taxon>
        <taxon>Malpighiales</taxon>
        <taxon>Rhizophoraceae</taxon>
        <taxon>Rhizophora</taxon>
    </lineage>
</organism>
<proteinExistence type="predicted"/>
<name>A0A2P2J0Y8_RHIMU</name>
<sequence length="43" mass="4653">MYCNYCDGSFVPSIESGCFINGIDSSKLAILFGESLWPICNSA</sequence>
<evidence type="ECO:0000313" key="1">
    <source>
        <dbReference type="EMBL" id="MBW87107.1"/>
    </source>
</evidence>
<dbReference type="AlphaFoldDB" id="A0A2P2J0Y8"/>
<accession>A0A2P2J0Y8</accession>
<reference evidence="1" key="1">
    <citation type="submission" date="2018-02" db="EMBL/GenBank/DDBJ databases">
        <title>Rhizophora mucronata_Transcriptome.</title>
        <authorList>
            <person name="Meera S.P."/>
            <person name="Sreeshan A."/>
            <person name="Augustine A."/>
        </authorList>
    </citation>
    <scope>NUCLEOTIDE SEQUENCE</scope>
    <source>
        <tissue evidence="1">Leaf</tissue>
    </source>
</reference>